<dbReference type="EMBL" id="LT629772">
    <property type="protein sequence ID" value="SDS23970.1"/>
    <property type="molecule type" value="Genomic_DNA"/>
</dbReference>
<dbReference type="InterPro" id="IPR036922">
    <property type="entry name" value="Rieske_2Fe-2S_sf"/>
</dbReference>
<keyword evidence="7" id="KW-1185">Reference proteome</keyword>
<dbReference type="PANTHER" id="PTHR21496:SF23">
    <property type="entry name" value="3-PHENYLPROPIONATE_CINNAMIC ACID DIOXYGENASE FERREDOXIN SUBUNIT"/>
    <property type="match status" value="1"/>
</dbReference>
<dbReference type="AlphaFoldDB" id="A0A1H1QKI2"/>
<gene>
    <name evidence="6" type="ORF">SAMN04489812_1304</name>
</gene>
<keyword evidence="6" id="KW-0560">Oxidoreductase</keyword>
<dbReference type="GO" id="GO:0016705">
    <property type="term" value="F:oxidoreductase activity, acting on paired donors, with incorporation or reduction of molecular oxygen"/>
    <property type="evidence" value="ECO:0007669"/>
    <property type="project" value="UniProtKB-ARBA"/>
</dbReference>
<dbReference type="GO" id="GO:0051537">
    <property type="term" value="F:2 iron, 2 sulfur cluster binding"/>
    <property type="evidence" value="ECO:0007669"/>
    <property type="project" value="UniProtKB-KW"/>
</dbReference>
<dbReference type="STRING" id="630515.SAMN04489812_1304"/>
<reference evidence="6 7" key="1">
    <citation type="submission" date="2016-10" db="EMBL/GenBank/DDBJ databases">
        <authorList>
            <person name="de Groot N.N."/>
        </authorList>
    </citation>
    <scope>NUCLEOTIDE SEQUENCE [LARGE SCALE GENOMIC DNA]</scope>
    <source>
        <strain evidence="6 7">DSM 21800</strain>
    </source>
</reference>
<protein>
    <submittedName>
        <fullName evidence="6">3-phenylpropionate/trans-cinnamate dioxygenase ferredoxin subunit</fullName>
    </submittedName>
</protein>
<dbReference type="Proteomes" id="UP000199103">
    <property type="component" value="Chromosome I"/>
</dbReference>
<keyword evidence="2" id="KW-0479">Metal-binding</keyword>
<accession>A0A1H1QKI2</accession>
<dbReference type="PROSITE" id="PS51296">
    <property type="entry name" value="RIESKE"/>
    <property type="match status" value="1"/>
</dbReference>
<dbReference type="PANTHER" id="PTHR21496">
    <property type="entry name" value="FERREDOXIN-RELATED"/>
    <property type="match status" value="1"/>
</dbReference>
<keyword evidence="4" id="KW-0411">Iron-sulfur</keyword>
<keyword evidence="1" id="KW-0001">2Fe-2S</keyword>
<keyword evidence="6" id="KW-0223">Dioxygenase</keyword>
<evidence type="ECO:0000313" key="7">
    <source>
        <dbReference type="Proteomes" id="UP000199103"/>
    </source>
</evidence>
<feature type="domain" description="Rieske" evidence="5">
    <location>
        <begin position="3"/>
        <end position="115"/>
    </location>
</feature>
<evidence type="ECO:0000256" key="2">
    <source>
        <dbReference type="ARBA" id="ARBA00022723"/>
    </source>
</evidence>
<dbReference type="SUPFAM" id="SSF50022">
    <property type="entry name" value="ISP domain"/>
    <property type="match status" value="1"/>
</dbReference>
<organism evidence="6 7">
    <name type="scientific">Microlunatus soli</name>
    <dbReference type="NCBI Taxonomy" id="630515"/>
    <lineage>
        <taxon>Bacteria</taxon>
        <taxon>Bacillati</taxon>
        <taxon>Actinomycetota</taxon>
        <taxon>Actinomycetes</taxon>
        <taxon>Propionibacteriales</taxon>
        <taxon>Propionibacteriaceae</taxon>
        <taxon>Microlunatus</taxon>
    </lineage>
</organism>
<evidence type="ECO:0000256" key="3">
    <source>
        <dbReference type="ARBA" id="ARBA00023004"/>
    </source>
</evidence>
<dbReference type="InterPro" id="IPR017941">
    <property type="entry name" value="Rieske_2Fe-2S"/>
</dbReference>
<sequence length="160" mass="17604">MTRYVIGSVDEIPPGGRKIVTIARRSIGIFNVRGRFYAIRNQCPHAGGELCKGPISGFVSSNGPGQYEYIMQGEVLRCPWHGWEFEIATGQSWFDPTRTRVATYPADVQSGRCLSGRDDVASAEAVRPTGMPADAGLAPGPYRTEMYQVEVDHDFVVVHL</sequence>
<proteinExistence type="predicted"/>
<evidence type="ECO:0000313" key="6">
    <source>
        <dbReference type="EMBL" id="SDS23970.1"/>
    </source>
</evidence>
<keyword evidence="3" id="KW-0408">Iron</keyword>
<name>A0A1H1QKI2_9ACTN</name>
<dbReference type="GO" id="GO:0046872">
    <property type="term" value="F:metal ion binding"/>
    <property type="evidence" value="ECO:0007669"/>
    <property type="project" value="UniProtKB-KW"/>
</dbReference>
<dbReference type="Pfam" id="PF00355">
    <property type="entry name" value="Rieske"/>
    <property type="match status" value="1"/>
</dbReference>
<dbReference type="Gene3D" id="2.102.10.10">
    <property type="entry name" value="Rieske [2Fe-2S] iron-sulphur domain"/>
    <property type="match status" value="1"/>
</dbReference>
<dbReference type="CDD" id="cd03467">
    <property type="entry name" value="Rieske"/>
    <property type="match status" value="1"/>
</dbReference>
<dbReference type="GO" id="GO:0051213">
    <property type="term" value="F:dioxygenase activity"/>
    <property type="evidence" value="ECO:0007669"/>
    <property type="project" value="UniProtKB-KW"/>
</dbReference>
<dbReference type="RefSeq" id="WP_091521680.1">
    <property type="nucleotide sequence ID" value="NZ_LT629772.1"/>
</dbReference>
<evidence type="ECO:0000256" key="1">
    <source>
        <dbReference type="ARBA" id="ARBA00022714"/>
    </source>
</evidence>
<evidence type="ECO:0000259" key="5">
    <source>
        <dbReference type="PROSITE" id="PS51296"/>
    </source>
</evidence>
<evidence type="ECO:0000256" key="4">
    <source>
        <dbReference type="ARBA" id="ARBA00023014"/>
    </source>
</evidence>
<dbReference type="OrthoDB" id="9795104at2"/>
<dbReference type="GO" id="GO:0004497">
    <property type="term" value="F:monooxygenase activity"/>
    <property type="evidence" value="ECO:0007669"/>
    <property type="project" value="UniProtKB-ARBA"/>
</dbReference>